<comment type="similarity">
    <text evidence="2 6">Belongs to the pecanex family.</text>
</comment>
<feature type="transmembrane region" description="Helical" evidence="6">
    <location>
        <begin position="168"/>
        <end position="187"/>
    </location>
</feature>
<feature type="transmembrane region" description="Helical" evidence="6">
    <location>
        <begin position="453"/>
        <end position="474"/>
    </location>
</feature>
<feature type="domain" description="Pecanex C-terminal" evidence="8">
    <location>
        <begin position="1043"/>
        <end position="1241"/>
    </location>
</feature>
<feature type="transmembrane region" description="Helical" evidence="6">
    <location>
        <begin position="309"/>
        <end position="331"/>
    </location>
</feature>
<evidence type="ECO:0000256" key="6">
    <source>
        <dbReference type="RuleBase" id="RU367089"/>
    </source>
</evidence>
<reference evidence="10" key="1">
    <citation type="submission" date="2025-08" db="UniProtKB">
        <authorList>
            <consortium name="RefSeq"/>
        </authorList>
    </citation>
    <scope>IDENTIFICATION</scope>
    <source>
        <tissue evidence="10">Muscle</tissue>
    </source>
</reference>
<feature type="transmembrane region" description="Helical" evidence="6">
    <location>
        <begin position="65"/>
        <end position="85"/>
    </location>
</feature>
<organism evidence="9 10">
    <name type="scientific">Limulus polyphemus</name>
    <name type="common">Atlantic horseshoe crab</name>
    <dbReference type="NCBI Taxonomy" id="6850"/>
    <lineage>
        <taxon>Eukaryota</taxon>
        <taxon>Metazoa</taxon>
        <taxon>Ecdysozoa</taxon>
        <taxon>Arthropoda</taxon>
        <taxon>Chelicerata</taxon>
        <taxon>Merostomata</taxon>
        <taxon>Xiphosura</taxon>
        <taxon>Limulidae</taxon>
        <taxon>Limulus</taxon>
    </lineage>
</organism>
<evidence type="ECO:0000256" key="5">
    <source>
        <dbReference type="ARBA" id="ARBA00023136"/>
    </source>
</evidence>
<feature type="transmembrane region" description="Helical" evidence="6">
    <location>
        <begin position="36"/>
        <end position="59"/>
    </location>
</feature>
<evidence type="ECO:0000313" key="9">
    <source>
        <dbReference type="Proteomes" id="UP000694941"/>
    </source>
</evidence>
<dbReference type="PANTHER" id="PTHR12372">
    <property type="entry name" value="PECANEX"/>
    <property type="match status" value="1"/>
</dbReference>
<name>A0ABM1B209_LIMPO</name>
<keyword evidence="3 6" id="KW-0812">Transmembrane</keyword>
<keyword evidence="9" id="KW-1185">Reference proteome</keyword>
<evidence type="ECO:0000256" key="3">
    <source>
        <dbReference type="ARBA" id="ARBA00022692"/>
    </source>
</evidence>
<feature type="transmembrane region" description="Helical" evidence="6">
    <location>
        <begin position="246"/>
        <end position="265"/>
    </location>
</feature>
<dbReference type="Proteomes" id="UP000694941">
    <property type="component" value="Unplaced"/>
</dbReference>
<protein>
    <recommendedName>
        <fullName evidence="6">Pecanex-like protein</fullName>
    </recommendedName>
</protein>
<evidence type="ECO:0000259" key="8">
    <source>
        <dbReference type="Pfam" id="PF05041"/>
    </source>
</evidence>
<evidence type="ECO:0000313" key="10">
    <source>
        <dbReference type="RefSeq" id="XP_013773186.2"/>
    </source>
</evidence>
<feature type="transmembrane region" description="Helical" evidence="6">
    <location>
        <begin position="362"/>
        <end position="385"/>
    </location>
</feature>
<dbReference type="Pfam" id="PF05041">
    <property type="entry name" value="Pecanex_C"/>
    <property type="match status" value="1"/>
</dbReference>
<feature type="transmembrane region" description="Helical" evidence="6">
    <location>
        <begin position="207"/>
        <end position="226"/>
    </location>
</feature>
<feature type="transmembrane region" description="Helical" evidence="6">
    <location>
        <begin position="136"/>
        <end position="156"/>
    </location>
</feature>
<accession>A0ABM1B209</accession>
<feature type="transmembrane region" description="Helical" evidence="6">
    <location>
        <begin position="286"/>
        <end position="303"/>
    </location>
</feature>
<gene>
    <name evidence="10" type="primary">LOC106458252</name>
</gene>
<evidence type="ECO:0000256" key="7">
    <source>
        <dbReference type="SAM" id="MobiDB-lite"/>
    </source>
</evidence>
<comment type="subcellular location">
    <subcellularLocation>
        <location evidence="1 6">Membrane</location>
        <topology evidence="1 6">Multi-pass membrane protein</topology>
    </subcellularLocation>
</comment>
<evidence type="ECO:0000256" key="2">
    <source>
        <dbReference type="ARBA" id="ARBA00010170"/>
    </source>
</evidence>
<dbReference type="PANTHER" id="PTHR12372:SF6">
    <property type="entry name" value="PECANEX-LIKE PROTEIN 4"/>
    <property type="match status" value="1"/>
</dbReference>
<evidence type="ECO:0000256" key="1">
    <source>
        <dbReference type="ARBA" id="ARBA00004141"/>
    </source>
</evidence>
<feature type="region of interest" description="Disordered" evidence="7">
    <location>
        <begin position="876"/>
        <end position="914"/>
    </location>
</feature>
<dbReference type="RefSeq" id="XP_013773186.2">
    <property type="nucleotide sequence ID" value="XM_013917732.2"/>
</dbReference>
<feature type="transmembrane region" description="Helical" evidence="6">
    <location>
        <begin position="571"/>
        <end position="589"/>
    </location>
</feature>
<proteinExistence type="inferred from homology"/>
<dbReference type="GeneID" id="106458252"/>
<keyword evidence="5 6" id="KW-0472">Membrane</keyword>
<sequence>MEVPLLSDYKSGFIVRRVIQTVLGGPRLFLTFKAPIHTYCIQIFLYFLPWILGGIFTVLVDHEVLSSQVAMYICGSLMFVTVFAIQTTNACMQHKLSSVSNVDKKNYLKEDDEIEFTSFFGLETYQFLFPSKRHMLTILVHAVVSAFMCAVAVDYLRLLEMSDWWKSRSVAVILFIFGWMSVCNAQYSLTANGPFETAIFSTNNNQILGPLFRPFYVCIFLVVHVITWENKRWKDTDAYLKCVLPFLPLMWTFGVLPPLDGLIMWMGEQLLTQGCGGSHMASMRDLLVIMLLSITEVIIVYFLKSWEAVVWFASSFGFLLSTDLGYLVVWVKRNLPKKCQHQIGILCSSPVRNENSLRKWKLLTAVAHFCLLVALALIAVCPHIVNISESIISKLWRHMGYVFLVLFILQKILSNSQSIYIVGGVFRNKLFPADINDIEKFQKKKKKLVGFRILRSLLLKLCIPLLMVFYLSVFGYQNWINRSEKLLFSFAVVRAFRVIWQHTENGLFELTVVHLVYQSLRPSMPSNIHILIVFLLAGIARDRLCRFWHQLYLVLVLMVTSVSQPKQRFKYSWLLLCLEILLLPVVLSISLTASFLAAPIVPLFTLPVFLVGFPRPLRFWPEKVGKSANYCQDSVFYQQLISSLTTSLQQSLSAGSLGNITPGDYYLARFQDRLIWLQILERGYGYCKLSVKGLELQETSCHAVEASQIDAIFEQMYSNGEGLGRQYFHLNRNIFNTLIPCDSILVRTYSDARNVLTGLIDAPETLKLIVTFFPKVLTWILLHHLISKLSRDHSASAVFPNEKPDNSYLASVPKRPASSQSRIIAMKMTELEPVHKVVDQNIEQVNDWAEEEEEEQDNSNKEALWAEAVASYPMKLSWSDEEDPLGESPPRKSNMMKESKECASTPKFEGSHVIKTNSDGSIPGLLDDDFHRIIELGAPTKGSIKSRIVSARRQAWTPDKLEVEPDTAFFTPQYRFPSSSRLGPPGEWLSCPVSKELTSSMKDFFSIEWFQAILEMLLEKHEDLKNLYSDDALKDSGLLEAYQHVVLACHHGVNLASTSKKSAADLGPSHVHSVFHSSLPVTSAQDWLKKTEDLFHLVIKAYRYSVKLAIDQALLGPIFTEEELQEYLEDYDSNWYIGADTSDEWTKAILLEYSYLFSLGINTDQNTYTSHLLTLQTLPIHLGQLNSAAVEGVWSTLVLEMLYFTNDDEERYSIQAHPTILRNITIQAADPPLGYPIYSSPPLTIPLLY</sequence>
<dbReference type="InterPro" id="IPR039797">
    <property type="entry name" value="Pecanex"/>
</dbReference>
<dbReference type="InterPro" id="IPR007735">
    <property type="entry name" value="Pecanex_C"/>
</dbReference>
<evidence type="ECO:0000256" key="4">
    <source>
        <dbReference type="ARBA" id="ARBA00022989"/>
    </source>
</evidence>
<keyword evidence="4 6" id="KW-1133">Transmembrane helix</keyword>